<dbReference type="Proteomes" id="UP000180088">
    <property type="component" value="Unassembled WGS sequence"/>
</dbReference>
<gene>
    <name evidence="2" type="ORF">BI347_18600</name>
</gene>
<evidence type="ECO:0000259" key="1">
    <source>
        <dbReference type="PROSITE" id="PS51186"/>
    </source>
</evidence>
<dbReference type="RefSeq" id="WP_071116696.1">
    <property type="nucleotide sequence ID" value="NZ_MKCS01000002.1"/>
</dbReference>
<reference evidence="2 3" key="1">
    <citation type="submission" date="2016-09" db="EMBL/GenBank/DDBJ databases">
        <title>Chromobacterium muskegensis sp. nov., an insecticidal bacterium isolated from Sphagnum bogs.</title>
        <authorList>
            <person name="Sparks M.E."/>
            <person name="Blackburn M.B."/>
            <person name="Gundersen-Rindal D.E."/>
            <person name="Mitchell A."/>
            <person name="Farrar R."/>
            <person name="Kuhar D."/>
        </authorList>
    </citation>
    <scope>NUCLEOTIDE SEQUENCE [LARGE SCALE GENOMIC DNA]</scope>
    <source>
        <strain evidence="2 3">37-2</strain>
    </source>
</reference>
<dbReference type="PROSITE" id="PS51186">
    <property type="entry name" value="GNAT"/>
    <property type="match status" value="1"/>
</dbReference>
<feature type="domain" description="N-acetyltransferase" evidence="1">
    <location>
        <begin position="2"/>
        <end position="165"/>
    </location>
</feature>
<dbReference type="InterPro" id="IPR000182">
    <property type="entry name" value="GNAT_dom"/>
</dbReference>
<sequence length="165" mass="17607">MYVIRLATLADLDGIALMLQENSSSRGGALTGEFSTDKVEAMLRGGLCNVLALREGKVAGALFSSEASRLADSLVVRAMRQAWPGSPDAYVYGPVCVAQAERGMGLSGKLYARLQQELPGREAILFIRKDNAASLNAHFKLGMREVAAYTLDGLDYVVLSGAPQP</sequence>
<dbReference type="AlphaFoldDB" id="A0A1S1WWH7"/>
<proteinExistence type="predicted"/>
<comment type="caution">
    <text evidence="2">The sequence shown here is derived from an EMBL/GenBank/DDBJ whole genome shotgun (WGS) entry which is preliminary data.</text>
</comment>
<dbReference type="EMBL" id="MKCS01000002">
    <property type="protein sequence ID" value="OHX11654.1"/>
    <property type="molecule type" value="Genomic_DNA"/>
</dbReference>
<accession>A0A1S1WWH7</accession>
<dbReference type="InterPro" id="IPR016181">
    <property type="entry name" value="Acyl_CoA_acyltransferase"/>
</dbReference>
<dbReference type="GO" id="GO:0016747">
    <property type="term" value="F:acyltransferase activity, transferring groups other than amino-acyl groups"/>
    <property type="evidence" value="ECO:0007669"/>
    <property type="project" value="InterPro"/>
</dbReference>
<organism evidence="2 3">
    <name type="scientific">Chromobacterium sphagni</name>
    <dbReference type="NCBI Taxonomy" id="1903179"/>
    <lineage>
        <taxon>Bacteria</taxon>
        <taxon>Pseudomonadati</taxon>
        <taxon>Pseudomonadota</taxon>
        <taxon>Betaproteobacteria</taxon>
        <taxon>Neisseriales</taxon>
        <taxon>Chromobacteriaceae</taxon>
        <taxon>Chromobacterium</taxon>
    </lineage>
</organism>
<protein>
    <recommendedName>
        <fullName evidence="1">N-acetyltransferase domain-containing protein</fullName>
    </recommendedName>
</protein>
<evidence type="ECO:0000313" key="3">
    <source>
        <dbReference type="Proteomes" id="UP000180088"/>
    </source>
</evidence>
<dbReference type="OrthoDB" id="5109343at2"/>
<name>A0A1S1WWH7_9NEIS</name>
<dbReference type="STRING" id="1903179.BI347_18600"/>
<dbReference type="SUPFAM" id="SSF55729">
    <property type="entry name" value="Acyl-CoA N-acyltransferases (Nat)"/>
    <property type="match status" value="1"/>
</dbReference>
<evidence type="ECO:0000313" key="2">
    <source>
        <dbReference type="EMBL" id="OHX11654.1"/>
    </source>
</evidence>
<dbReference type="Pfam" id="PF00583">
    <property type="entry name" value="Acetyltransf_1"/>
    <property type="match status" value="1"/>
</dbReference>
<dbReference type="Gene3D" id="3.40.630.30">
    <property type="match status" value="1"/>
</dbReference>